<keyword evidence="2" id="KW-0143">Chaperone</keyword>
<evidence type="ECO:0000313" key="5">
    <source>
        <dbReference type="EMBL" id="KAJ1909063.1"/>
    </source>
</evidence>
<dbReference type="PANTHER" id="PTHR12970:SF1">
    <property type="entry name" value="PROTEASOME ASSEMBLY CHAPERONE 2"/>
    <property type="match status" value="1"/>
</dbReference>
<evidence type="ECO:0000313" key="6">
    <source>
        <dbReference type="Proteomes" id="UP001150569"/>
    </source>
</evidence>
<gene>
    <name evidence="5" type="ORF">IWQ60_011380</name>
</gene>
<evidence type="ECO:0000256" key="4">
    <source>
        <dbReference type="SAM" id="MobiDB-lite"/>
    </source>
</evidence>
<dbReference type="InterPro" id="IPR038389">
    <property type="entry name" value="PSMG2_sf"/>
</dbReference>
<dbReference type="PANTHER" id="PTHR12970">
    <property type="entry name" value="PROTEASOME ASSEMBLY CHAPERONE 2"/>
    <property type="match status" value="1"/>
</dbReference>
<comment type="caution">
    <text evidence="5">The sequence shown here is derived from an EMBL/GenBank/DDBJ whole genome shotgun (WGS) entry which is preliminary data.</text>
</comment>
<feature type="compositionally biased region" description="Basic and acidic residues" evidence="4">
    <location>
        <begin position="194"/>
        <end position="215"/>
    </location>
</feature>
<comment type="similarity">
    <text evidence="3">Belongs to the PSMG2 family.</text>
</comment>
<keyword evidence="6" id="KW-1185">Reference proteome</keyword>
<protein>
    <recommendedName>
        <fullName evidence="1">Proteasome assembly chaperone 2</fullName>
    </recommendedName>
</protein>
<dbReference type="InterPro" id="IPR016562">
    <property type="entry name" value="Proteasome_assmbl_chp_2_euk"/>
</dbReference>
<dbReference type="GO" id="GO:0005634">
    <property type="term" value="C:nucleus"/>
    <property type="evidence" value="ECO:0007669"/>
    <property type="project" value="TreeGrafter"/>
</dbReference>
<evidence type="ECO:0000256" key="3">
    <source>
        <dbReference type="ARBA" id="ARBA00025745"/>
    </source>
</evidence>
<proteinExistence type="inferred from homology"/>
<evidence type="ECO:0000256" key="2">
    <source>
        <dbReference type="ARBA" id="ARBA00023186"/>
    </source>
</evidence>
<dbReference type="EMBL" id="JANBPT010001271">
    <property type="protein sequence ID" value="KAJ1909063.1"/>
    <property type="molecule type" value="Genomic_DNA"/>
</dbReference>
<sequence>MNHFTPEAEFDPKRFQGSELILPCVSIGNVPQLSCDLIISTLRLDRVGYLTDPNVTPMVGPPAFDHIQPATRNGLTTALEVFQSADGRLTVVQQRAPALPHRQRELVDNLARFIADGGFQQVVLLSTVDARLRDDKQLVGSPFRYLPTTHAPEALVTRLEIALGVPPLESELTKDYTAWFRRQNQARGGQPRNHRTEEDPAKPEHIDDEDRRSADDPMVQVIGEYDQLTLRENQTTTTTITTTTTTLESDPTRGYASITPKIPGGGMARQLHRVCQRDGLPLVVLLEFVAEGDNVPESVLMANCLNGLLDLFSIGTAAVGVDGNEVLVPKEWTPPPSWHSFYSTRLPQVLYQ</sequence>
<organism evidence="5 6">
    <name type="scientific">Tieghemiomyces parasiticus</name>
    <dbReference type="NCBI Taxonomy" id="78921"/>
    <lineage>
        <taxon>Eukaryota</taxon>
        <taxon>Fungi</taxon>
        <taxon>Fungi incertae sedis</taxon>
        <taxon>Zoopagomycota</taxon>
        <taxon>Kickxellomycotina</taxon>
        <taxon>Dimargaritomycetes</taxon>
        <taxon>Dimargaritales</taxon>
        <taxon>Dimargaritaceae</taxon>
        <taxon>Tieghemiomyces</taxon>
    </lineage>
</organism>
<accession>A0A9W7ZHB1</accession>
<dbReference type="GO" id="GO:0005829">
    <property type="term" value="C:cytosol"/>
    <property type="evidence" value="ECO:0007669"/>
    <property type="project" value="TreeGrafter"/>
</dbReference>
<dbReference type="InterPro" id="IPR019151">
    <property type="entry name" value="Proteasome_assmbl_chaperone_2"/>
</dbReference>
<dbReference type="Proteomes" id="UP001150569">
    <property type="component" value="Unassembled WGS sequence"/>
</dbReference>
<reference evidence="5" key="1">
    <citation type="submission" date="2022-07" db="EMBL/GenBank/DDBJ databases">
        <title>Phylogenomic reconstructions and comparative analyses of Kickxellomycotina fungi.</title>
        <authorList>
            <person name="Reynolds N.K."/>
            <person name="Stajich J.E."/>
            <person name="Barry K."/>
            <person name="Grigoriev I.V."/>
            <person name="Crous P."/>
            <person name="Smith M.E."/>
        </authorList>
    </citation>
    <scope>NUCLEOTIDE SEQUENCE</scope>
    <source>
        <strain evidence="5">RSA 861</strain>
    </source>
</reference>
<feature type="region of interest" description="Disordered" evidence="4">
    <location>
        <begin position="183"/>
        <end position="216"/>
    </location>
</feature>
<dbReference type="OrthoDB" id="10260712at2759"/>
<dbReference type="AlphaFoldDB" id="A0A9W7ZHB1"/>
<dbReference type="GO" id="GO:0043248">
    <property type="term" value="P:proteasome assembly"/>
    <property type="evidence" value="ECO:0007669"/>
    <property type="project" value="TreeGrafter"/>
</dbReference>
<evidence type="ECO:0000256" key="1">
    <source>
        <dbReference type="ARBA" id="ARBA00019186"/>
    </source>
</evidence>
<dbReference type="Gene3D" id="3.40.50.10900">
    <property type="entry name" value="PAC-like subunit"/>
    <property type="match status" value="2"/>
</dbReference>
<name>A0A9W7ZHB1_9FUNG</name>
<dbReference type="Pfam" id="PF09754">
    <property type="entry name" value="PAC2"/>
    <property type="match status" value="1"/>
</dbReference>